<dbReference type="EMBL" id="UOGK01000393">
    <property type="protein sequence ID" value="VAX40442.1"/>
    <property type="molecule type" value="Genomic_DNA"/>
</dbReference>
<evidence type="ECO:0000313" key="3">
    <source>
        <dbReference type="EMBL" id="VAX40442.1"/>
    </source>
</evidence>
<sequence>PENADARSILFLGFSAEEWGLLGSRYYAANPIAPIEDHVFMFNMDMIGRVTDNALMLGGRTTAEGLDAWTQPFLDEADFDLRPLPRGVFGRSDHASFFKKGVPCLFFFSGFHDEYHAPGDVSTLINRVGAVRVATLCEKMALAMATEPERPVFVNDDGTGRKTDQPPAAKPEARRTNVRFGVQPGYTTDGKGVLVENVFPGTTAAEVGLQAGDIMTSWNGTAIGSIEAWMPLLGSAKPGDTVTVTYLRDGEEHEGTGTLKASGK</sequence>
<dbReference type="SUPFAM" id="SSF50156">
    <property type="entry name" value="PDZ domain-like"/>
    <property type="match status" value="1"/>
</dbReference>
<dbReference type="InterPro" id="IPR036034">
    <property type="entry name" value="PDZ_sf"/>
</dbReference>
<evidence type="ECO:0000259" key="2">
    <source>
        <dbReference type="PROSITE" id="PS50106"/>
    </source>
</evidence>
<accession>A0A3B1DIC2</accession>
<protein>
    <recommendedName>
        <fullName evidence="2">PDZ domain-containing protein</fullName>
    </recommendedName>
</protein>
<evidence type="ECO:0000256" key="1">
    <source>
        <dbReference type="SAM" id="MobiDB-lite"/>
    </source>
</evidence>
<dbReference type="Gene3D" id="2.30.42.10">
    <property type="match status" value="1"/>
</dbReference>
<dbReference type="PROSITE" id="PS50106">
    <property type="entry name" value="PDZ"/>
    <property type="match status" value="1"/>
</dbReference>
<dbReference type="InterPro" id="IPR007484">
    <property type="entry name" value="Peptidase_M28"/>
</dbReference>
<dbReference type="CDD" id="cd06779">
    <property type="entry name" value="cpPDZ_Deg_HtrA-like"/>
    <property type="match status" value="1"/>
</dbReference>
<dbReference type="Pfam" id="PF13180">
    <property type="entry name" value="PDZ_2"/>
    <property type="match status" value="1"/>
</dbReference>
<dbReference type="AlphaFoldDB" id="A0A3B1DIC2"/>
<reference evidence="3" key="1">
    <citation type="submission" date="2018-06" db="EMBL/GenBank/DDBJ databases">
        <authorList>
            <person name="Zhirakovskaya E."/>
        </authorList>
    </citation>
    <scope>NUCLEOTIDE SEQUENCE</scope>
</reference>
<dbReference type="SUPFAM" id="SSF53187">
    <property type="entry name" value="Zn-dependent exopeptidases"/>
    <property type="match status" value="1"/>
</dbReference>
<dbReference type="InterPro" id="IPR001478">
    <property type="entry name" value="PDZ"/>
</dbReference>
<feature type="non-terminal residue" evidence="3">
    <location>
        <position position="1"/>
    </location>
</feature>
<gene>
    <name evidence="3" type="ORF">MNBD_PLANCTO03-518</name>
</gene>
<feature type="domain" description="PDZ" evidence="2">
    <location>
        <begin position="185"/>
        <end position="223"/>
    </location>
</feature>
<dbReference type="Gene3D" id="3.40.630.10">
    <property type="entry name" value="Zn peptidases"/>
    <property type="match status" value="1"/>
</dbReference>
<name>A0A3B1DIC2_9ZZZZ</name>
<feature type="region of interest" description="Disordered" evidence="1">
    <location>
        <begin position="151"/>
        <end position="175"/>
    </location>
</feature>
<proteinExistence type="predicted"/>
<dbReference type="Pfam" id="PF04389">
    <property type="entry name" value="Peptidase_M28"/>
    <property type="match status" value="1"/>
</dbReference>
<dbReference type="SMART" id="SM00228">
    <property type="entry name" value="PDZ"/>
    <property type="match status" value="1"/>
</dbReference>
<organism evidence="3">
    <name type="scientific">hydrothermal vent metagenome</name>
    <dbReference type="NCBI Taxonomy" id="652676"/>
    <lineage>
        <taxon>unclassified sequences</taxon>
        <taxon>metagenomes</taxon>
        <taxon>ecological metagenomes</taxon>
    </lineage>
</organism>